<dbReference type="CDD" id="cd03214">
    <property type="entry name" value="ABC_Iron-Siderophores_B12_Hemin"/>
    <property type="match status" value="1"/>
</dbReference>
<dbReference type="Proteomes" id="UP001596425">
    <property type="component" value="Unassembled WGS sequence"/>
</dbReference>
<dbReference type="InterPro" id="IPR003439">
    <property type="entry name" value="ABC_transporter-like_ATP-bd"/>
</dbReference>
<evidence type="ECO:0000313" key="5">
    <source>
        <dbReference type="Proteomes" id="UP001596425"/>
    </source>
</evidence>
<gene>
    <name evidence="4" type="ORF">ACFQBM_07310</name>
</gene>
<name>A0ABW1YK30_9GAMM</name>
<dbReference type="Pfam" id="PF00005">
    <property type="entry name" value="ABC_tran"/>
    <property type="match status" value="1"/>
</dbReference>
<dbReference type="InterPro" id="IPR027417">
    <property type="entry name" value="P-loop_NTPase"/>
</dbReference>
<dbReference type="InterPro" id="IPR017871">
    <property type="entry name" value="ABC_transporter-like_CS"/>
</dbReference>
<dbReference type="EMBL" id="JBHSVR010000001">
    <property type="protein sequence ID" value="MFC6633079.1"/>
    <property type="molecule type" value="Genomic_DNA"/>
</dbReference>
<dbReference type="SMART" id="SM00382">
    <property type="entry name" value="AAA"/>
    <property type="match status" value="1"/>
</dbReference>
<dbReference type="PROSITE" id="PS50893">
    <property type="entry name" value="ABC_TRANSPORTER_2"/>
    <property type="match status" value="1"/>
</dbReference>
<dbReference type="PANTHER" id="PTHR42794">
    <property type="entry name" value="HEMIN IMPORT ATP-BINDING PROTEIN HMUV"/>
    <property type="match status" value="1"/>
</dbReference>
<dbReference type="SUPFAM" id="SSF52540">
    <property type="entry name" value="P-loop containing nucleoside triphosphate hydrolases"/>
    <property type="match status" value="1"/>
</dbReference>
<evidence type="ECO:0000313" key="4">
    <source>
        <dbReference type="EMBL" id="MFC6633079.1"/>
    </source>
</evidence>
<dbReference type="InterPro" id="IPR003593">
    <property type="entry name" value="AAA+_ATPase"/>
</dbReference>
<evidence type="ECO:0000259" key="3">
    <source>
        <dbReference type="PROSITE" id="PS50893"/>
    </source>
</evidence>
<evidence type="ECO:0000256" key="1">
    <source>
        <dbReference type="ARBA" id="ARBA00022741"/>
    </source>
</evidence>
<proteinExistence type="predicted"/>
<sequence>MKEKKHLEASCLKLGLERHGQPVLSEISCTFKPYELTAVVGPNGAGKSSLLQCLAGALKPTSGRIELDGQDAEQVPAARRARLSAFLPQAEVPAWSLSSADLVALGLLPWGRPADREQRVSAALNLVDAQQFADRPVTQLSGGELRRVQLARLLVGEAPLLIADEPTAALDIRHQLQLMQNFRRQADAGKTVVLALHDLSLAARFCDRVLLLQGGQLRAQGTAEDVFTPALIGDVYGVSCEFRWRDGVADFVPLDLL</sequence>
<keyword evidence="2 4" id="KW-0067">ATP-binding</keyword>
<dbReference type="GO" id="GO:0005524">
    <property type="term" value="F:ATP binding"/>
    <property type="evidence" value="ECO:0007669"/>
    <property type="project" value="UniProtKB-KW"/>
</dbReference>
<dbReference type="RefSeq" id="WP_193189424.1">
    <property type="nucleotide sequence ID" value="NZ_JACZFR010000006.1"/>
</dbReference>
<dbReference type="PANTHER" id="PTHR42794:SF2">
    <property type="entry name" value="ABC TRANSPORTER ATP-BINDING PROTEIN"/>
    <property type="match status" value="1"/>
</dbReference>
<accession>A0ABW1YK30</accession>
<reference evidence="5" key="1">
    <citation type="journal article" date="2019" name="Int. J. Syst. Evol. Microbiol.">
        <title>The Global Catalogue of Microorganisms (GCM) 10K type strain sequencing project: providing services to taxonomists for standard genome sequencing and annotation.</title>
        <authorList>
            <consortium name="The Broad Institute Genomics Platform"/>
            <consortium name="The Broad Institute Genome Sequencing Center for Infectious Disease"/>
            <person name="Wu L."/>
            <person name="Ma J."/>
        </authorList>
    </citation>
    <scope>NUCLEOTIDE SEQUENCE [LARGE SCALE GENOMIC DNA]</scope>
    <source>
        <strain evidence="5">CGMCC 1.13718</strain>
    </source>
</reference>
<protein>
    <submittedName>
        <fullName evidence="4">ABC transporter ATP-binding protein</fullName>
    </submittedName>
</protein>
<comment type="caution">
    <text evidence="4">The sequence shown here is derived from an EMBL/GenBank/DDBJ whole genome shotgun (WGS) entry which is preliminary data.</text>
</comment>
<feature type="domain" description="ABC transporter" evidence="3">
    <location>
        <begin position="7"/>
        <end position="239"/>
    </location>
</feature>
<evidence type="ECO:0000256" key="2">
    <source>
        <dbReference type="ARBA" id="ARBA00022840"/>
    </source>
</evidence>
<keyword evidence="1" id="KW-0547">Nucleotide-binding</keyword>
<dbReference type="PROSITE" id="PS00211">
    <property type="entry name" value="ABC_TRANSPORTER_1"/>
    <property type="match status" value="1"/>
</dbReference>
<organism evidence="4 5">
    <name type="scientific">Microbulbifer taiwanensis</name>
    <dbReference type="NCBI Taxonomy" id="986746"/>
    <lineage>
        <taxon>Bacteria</taxon>
        <taxon>Pseudomonadati</taxon>
        <taxon>Pseudomonadota</taxon>
        <taxon>Gammaproteobacteria</taxon>
        <taxon>Cellvibrionales</taxon>
        <taxon>Microbulbiferaceae</taxon>
        <taxon>Microbulbifer</taxon>
    </lineage>
</organism>
<dbReference type="Gene3D" id="3.40.50.300">
    <property type="entry name" value="P-loop containing nucleotide triphosphate hydrolases"/>
    <property type="match status" value="1"/>
</dbReference>
<keyword evidence="5" id="KW-1185">Reference proteome</keyword>